<sequence>MKMRRWLIVTALVAGAAACGGNDADYPKLLPMDQLMRPPAIPGHAADAIDSPDAVTANLEGRAAGLHHGPARPAGATDAELQARARALRERARALSTQSVDDGAATCTAGSPDCPETPAN</sequence>
<feature type="region of interest" description="Disordered" evidence="1">
    <location>
        <begin position="94"/>
        <end position="120"/>
    </location>
</feature>
<reference evidence="2 3" key="1">
    <citation type="journal article" date="2015" name="Stand. Genomic Sci.">
        <title>Genomic Encyclopedia of Bacterial and Archaeal Type Strains, Phase III: the genomes of soil and plant-associated and newly described type strains.</title>
        <authorList>
            <person name="Whitman W.B."/>
            <person name="Woyke T."/>
            <person name="Klenk H.P."/>
            <person name="Zhou Y."/>
            <person name="Lilburn T.G."/>
            <person name="Beck B.J."/>
            <person name="De Vos P."/>
            <person name="Vandamme P."/>
            <person name="Eisen J.A."/>
            <person name="Garrity G."/>
            <person name="Hugenholtz P."/>
            <person name="Kyrpides N.C."/>
        </authorList>
    </citation>
    <scope>NUCLEOTIDE SEQUENCE [LARGE SCALE GENOMIC DNA]</scope>
    <source>
        <strain evidence="2 3">CGMCC 1.5364</strain>
    </source>
</reference>
<dbReference type="PROSITE" id="PS51257">
    <property type="entry name" value="PROKAR_LIPOPROTEIN"/>
    <property type="match status" value="1"/>
</dbReference>
<evidence type="ECO:0000256" key="1">
    <source>
        <dbReference type="SAM" id="MobiDB-lite"/>
    </source>
</evidence>
<evidence type="ECO:0000313" key="2">
    <source>
        <dbReference type="EMBL" id="TWI37996.1"/>
    </source>
</evidence>
<name>A0A562P1Y0_9RHOB</name>
<dbReference type="RefSeq" id="WP_145395782.1">
    <property type="nucleotide sequence ID" value="NZ_VLKU01000001.1"/>
</dbReference>
<proteinExistence type="predicted"/>
<protein>
    <recommendedName>
        <fullName evidence="4">Lipoprotein</fullName>
    </recommendedName>
</protein>
<dbReference type="EMBL" id="VLKU01000001">
    <property type="protein sequence ID" value="TWI37996.1"/>
    <property type="molecule type" value="Genomic_DNA"/>
</dbReference>
<keyword evidence="3" id="KW-1185">Reference proteome</keyword>
<organism evidence="2 3">
    <name type="scientific">Paracoccus sulfuroxidans</name>
    <dbReference type="NCBI Taxonomy" id="384678"/>
    <lineage>
        <taxon>Bacteria</taxon>
        <taxon>Pseudomonadati</taxon>
        <taxon>Pseudomonadota</taxon>
        <taxon>Alphaproteobacteria</taxon>
        <taxon>Rhodobacterales</taxon>
        <taxon>Paracoccaceae</taxon>
        <taxon>Paracoccus</taxon>
    </lineage>
</organism>
<comment type="caution">
    <text evidence="2">The sequence shown here is derived from an EMBL/GenBank/DDBJ whole genome shotgun (WGS) entry which is preliminary data.</text>
</comment>
<dbReference type="AlphaFoldDB" id="A0A562P1Y0"/>
<accession>A0A562P1Y0</accession>
<dbReference type="OrthoDB" id="7779256at2"/>
<gene>
    <name evidence="2" type="ORF">IQ24_00130</name>
</gene>
<evidence type="ECO:0008006" key="4">
    <source>
        <dbReference type="Google" id="ProtNLM"/>
    </source>
</evidence>
<dbReference type="Proteomes" id="UP000316225">
    <property type="component" value="Unassembled WGS sequence"/>
</dbReference>
<evidence type="ECO:0000313" key="3">
    <source>
        <dbReference type="Proteomes" id="UP000316225"/>
    </source>
</evidence>